<sequence>MSLSALRPVRLSPELVPQLPARHVPRSGPHQVLGETSSARSRAGTCLLFLAAAAASRRQRGLRRLTARQATVQDQWFARQAEQRTASSGELAERGLALLDSVEAPARTQEAFRYTDLEALLYGLPEDSSDPPEVDLEASLVPMLEDDEAYRLVFVDGELQSGLSRLPSSEGTFLGGLEDLHGSGGDTKSRFDGLLQQLPEVDLFEANPRDRLGCAKLAALNQAIFKDAACVALHEAGVAPAPEMHLDIVFATTGACGTAPRIVLDVGSGQKLKVLETHLSLSESDEALSNGLCRVVAGEGAEVDHEVLQQKAPKARWVQSVMAEVAEGASYRLRSVQSGARAARLNAAVALGGEKSFGELTAVMLADEKQQLDLHSLIHHSVPSCRSKQQHKNLVGGSAECIFKGTIRVDAEAQQTESSQLVRSLLLTKKSKVKAMPSLQIQADDVTCSHGAALTQLDKDELFYLASRGLDGRDARRLMLTGFPTDLLDGLKDLAPKAHQRVLDKLASMAETSDRENL</sequence>
<evidence type="ECO:0000259" key="1">
    <source>
        <dbReference type="Pfam" id="PF01458"/>
    </source>
</evidence>
<feature type="domain" description="SUF system FeS cluster assembly SufBD core" evidence="1">
    <location>
        <begin position="256"/>
        <end position="483"/>
    </location>
</feature>
<dbReference type="Proteomes" id="UP000604046">
    <property type="component" value="Unassembled WGS sequence"/>
</dbReference>
<dbReference type="InterPro" id="IPR000825">
    <property type="entry name" value="SUF_FeS_clus_asmbl_SufBD_core"/>
</dbReference>
<dbReference type="InterPro" id="IPR037284">
    <property type="entry name" value="SUF_FeS_clus_asmbl_SufBD_sf"/>
</dbReference>
<dbReference type="PANTHER" id="PTHR43575:SF1">
    <property type="entry name" value="PROTEIN ABCI7, CHLOROPLASTIC"/>
    <property type="match status" value="1"/>
</dbReference>
<name>A0A812RE76_9DINO</name>
<keyword evidence="3" id="KW-1185">Reference proteome</keyword>
<comment type="caution">
    <text evidence="2">The sequence shown here is derived from an EMBL/GenBank/DDBJ whole genome shotgun (WGS) entry which is preliminary data.</text>
</comment>
<protein>
    <submittedName>
        <fullName evidence="2">ABCI7 protein</fullName>
    </submittedName>
</protein>
<gene>
    <name evidence="2" type="primary">ABCI7</name>
    <name evidence="2" type="ORF">SNAT2548_LOCUS23755</name>
</gene>
<dbReference type="OrthoDB" id="444064at2759"/>
<evidence type="ECO:0000313" key="3">
    <source>
        <dbReference type="Proteomes" id="UP000604046"/>
    </source>
</evidence>
<dbReference type="EMBL" id="CAJNDS010002333">
    <property type="protein sequence ID" value="CAE7437144.1"/>
    <property type="molecule type" value="Genomic_DNA"/>
</dbReference>
<organism evidence="2 3">
    <name type="scientific">Symbiodinium natans</name>
    <dbReference type="NCBI Taxonomy" id="878477"/>
    <lineage>
        <taxon>Eukaryota</taxon>
        <taxon>Sar</taxon>
        <taxon>Alveolata</taxon>
        <taxon>Dinophyceae</taxon>
        <taxon>Suessiales</taxon>
        <taxon>Symbiodiniaceae</taxon>
        <taxon>Symbiodinium</taxon>
    </lineage>
</organism>
<proteinExistence type="predicted"/>
<reference evidence="2" key="1">
    <citation type="submission" date="2021-02" db="EMBL/GenBank/DDBJ databases">
        <authorList>
            <person name="Dougan E. K."/>
            <person name="Rhodes N."/>
            <person name="Thang M."/>
            <person name="Chan C."/>
        </authorList>
    </citation>
    <scope>NUCLEOTIDE SEQUENCE</scope>
</reference>
<dbReference type="InterPro" id="IPR055346">
    <property type="entry name" value="Fe-S_cluster_assembly_SufBD"/>
</dbReference>
<dbReference type="SUPFAM" id="SSF101960">
    <property type="entry name" value="Stabilizer of iron transporter SufD"/>
    <property type="match status" value="1"/>
</dbReference>
<dbReference type="AlphaFoldDB" id="A0A812RE76"/>
<dbReference type="GO" id="GO:0016226">
    <property type="term" value="P:iron-sulfur cluster assembly"/>
    <property type="evidence" value="ECO:0007669"/>
    <property type="project" value="InterPro"/>
</dbReference>
<dbReference type="PANTHER" id="PTHR43575">
    <property type="entry name" value="PROTEIN ABCI7, CHLOROPLASTIC"/>
    <property type="match status" value="1"/>
</dbReference>
<accession>A0A812RE76</accession>
<dbReference type="Pfam" id="PF01458">
    <property type="entry name" value="SUFBD_core"/>
    <property type="match status" value="1"/>
</dbReference>
<evidence type="ECO:0000313" key="2">
    <source>
        <dbReference type="EMBL" id="CAE7437144.1"/>
    </source>
</evidence>